<dbReference type="InterPro" id="IPR036514">
    <property type="entry name" value="SGNH_hydro_sf"/>
</dbReference>
<evidence type="ECO:0000256" key="1">
    <source>
        <dbReference type="SAM" id="MobiDB-lite"/>
    </source>
</evidence>
<feature type="region of interest" description="Disordered" evidence="1">
    <location>
        <begin position="282"/>
        <end position="317"/>
    </location>
</feature>
<feature type="signal peptide" evidence="3">
    <location>
        <begin position="1"/>
        <end position="28"/>
    </location>
</feature>
<evidence type="ECO:0000256" key="2">
    <source>
        <dbReference type="SAM" id="Phobius"/>
    </source>
</evidence>
<protein>
    <submittedName>
        <fullName evidence="4">Lysophospholipase L1</fullName>
    </submittedName>
</protein>
<dbReference type="InterPro" id="IPR001087">
    <property type="entry name" value="GDSL"/>
</dbReference>
<keyword evidence="2" id="KW-1133">Transmembrane helix</keyword>
<evidence type="ECO:0000256" key="3">
    <source>
        <dbReference type="SAM" id="SignalP"/>
    </source>
</evidence>
<dbReference type="AlphaFoldDB" id="A0A1M6NQ91"/>
<dbReference type="Pfam" id="PF00657">
    <property type="entry name" value="Lipase_GDSL"/>
    <property type="match status" value="1"/>
</dbReference>
<keyword evidence="2" id="KW-0472">Membrane</keyword>
<dbReference type="EMBL" id="FQZY01000024">
    <property type="protein sequence ID" value="SHJ97742.1"/>
    <property type="molecule type" value="Genomic_DNA"/>
</dbReference>
<dbReference type="SUPFAM" id="SSF52266">
    <property type="entry name" value="SGNH hydrolase"/>
    <property type="match status" value="1"/>
</dbReference>
<evidence type="ECO:0000313" key="5">
    <source>
        <dbReference type="Proteomes" id="UP000184301"/>
    </source>
</evidence>
<sequence>MRNRLYRIACACMALFLISQCFVGQVKAWDSDTLYYTALGDSIAKGYSADGQEIINYSEEVGTRLEEETGIPVVCDNYAKNGLDTEGLYERIQSKPEIRDSLGRADIITVTIGANDLLNEFKKEAQEILNTDRKFRSADDALGALEDGISQNPLVIVKIVGALGNWDYTSFEEDWIRVMDEIQSEKKDSAQMVVTNIYNPVGAMELPGTMNVVVESVIKHMNKIMEDHAKEYNYQIMDLFASDVCDKTQSDGLHPDQTGQDLIATMVYTQVEENENARIEAVQQEKEETAAREKAAKEKAEKEKAAKQKAKQKQTKQRQIRIVLVSLATMLVLLVLRAARKKSVHHSTEYPRKK</sequence>
<name>A0A1M6NQ91_9FIRM</name>
<keyword evidence="2" id="KW-0812">Transmembrane</keyword>
<dbReference type="Proteomes" id="UP000184301">
    <property type="component" value="Unassembled WGS sequence"/>
</dbReference>
<dbReference type="OrthoDB" id="26855at2"/>
<keyword evidence="3" id="KW-0732">Signal</keyword>
<dbReference type="GO" id="GO:0016788">
    <property type="term" value="F:hydrolase activity, acting on ester bonds"/>
    <property type="evidence" value="ECO:0007669"/>
    <property type="project" value="InterPro"/>
</dbReference>
<dbReference type="Gene3D" id="3.40.50.1110">
    <property type="entry name" value="SGNH hydrolase"/>
    <property type="match status" value="1"/>
</dbReference>
<feature type="compositionally biased region" description="Basic and acidic residues" evidence="1">
    <location>
        <begin position="282"/>
        <end position="306"/>
    </location>
</feature>
<accession>A0A1M6NQ91</accession>
<dbReference type="RefSeq" id="WP_084533981.1">
    <property type="nucleotide sequence ID" value="NZ_FQZY01000024.1"/>
</dbReference>
<feature type="transmembrane region" description="Helical" evidence="2">
    <location>
        <begin position="320"/>
        <end position="339"/>
    </location>
</feature>
<evidence type="ECO:0000313" key="4">
    <source>
        <dbReference type="EMBL" id="SHJ97742.1"/>
    </source>
</evidence>
<reference evidence="4 5" key="1">
    <citation type="submission" date="2016-11" db="EMBL/GenBank/DDBJ databases">
        <authorList>
            <person name="Jaros S."/>
            <person name="Januszkiewicz K."/>
            <person name="Wedrychowicz H."/>
        </authorList>
    </citation>
    <scope>NUCLEOTIDE SEQUENCE [LARGE SCALE GENOMIC DNA]</scope>
    <source>
        <strain evidence="4 5">DSM 15480</strain>
    </source>
</reference>
<proteinExistence type="predicted"/>
<feature type="compositionally biased region" description="Basic residues" evidence="1">
    <location>
        <begin position="307"/>
        <end position="317"/>
    </location>
</feature>
<organism evidence="4 5">
    <name type="scientific">Hespellia stercorisuis DSM 15480</name>
    <dbReference type="NCBI Taxonomy" id="1121950"/>
    <lineage>
        <taxon>Bacteria</taxon>
        <taxon>Bacillati</taxon>
        <taxon>Bacillota</taxon>
        <taxon>Clostridia</taxon>
        <taxon>Lachnospirales</taxon>
        <taxon>Lachnospiraceae</taxon>
        <taxon>Hespellia</taxon>
    </lineage>
</organism>
<dbReference type="STRING" id="1121950.SAMN02745243_01876"/>
<keyword evidence="5" id="KW-1185">Reference proteome</keyword>
<feature type="chain" id="PRO_5013382479" evidence="3">
    <location>
        <begin position="29"/>
        <end position="354"/>
    </location>
</feature>
<gene>
    <name evidence="4" type="ORF">SAMN02745243_01876</name>
</gene>